<accession>A0A5J4Z8Q6</accession>
<protein>
    <recommendedName>
        <fullName evidence="5">Nucleolar GTP-binding protein 2</fullName>
    </recommendedName>
</protein>
<dbReference type="GO" id="GO:0005525">
    <property type="term" value="F:GTP binding"/>
    <property type="evidence" value="ECO:0007669"/>
    <property type="project" value="UniProtKB-KW"/>
</dbReference>
<dbReference type="CDD" id="cd01858">
    <property type="entry name" value="NGP_1"/>
    <property type="match status" value="1"/>
</dbReference>
<dbReference type="OrthoDB" id="444945at2759"/>
<keyword evidence="2 5" id="KW-0547">Nucleotide-binding</keyword>
<dbReference type="InterPro" id="IPR012971">
    <property type="entry name" value="NOG2_N_dom"/>
</dbReference>
<keyword evidence="4 5" id="KW-0539">Nucleus</keyword>
<evidence type="ECO:0000256" key="5">
    <source>
        <dbReference type="RuleBase" id="RU364023"/>
    </source>
</evidence>
<feature type="region of interest" description="Disordered" evidence="6">
    <location>
        <begin position="482"/>
        <end position="502"/>
    </location>
</feature>
<keyword evidence="3 5" id="KW-0342">GTP-binding</keyword>
<dbReference type="Pfam" id="PF08153">
    <property type="entry name" value="NGP1NT"/>
    <property type="match status" value="1"/>
</dbReference>
<evidence type="ECO:0000256" key="3">
    <source>
        <dbReference type="ARBA" id="ARBA00023134"/>
    </source>
</evidence>
<dbReference type="OMA" id="RTQGFNH"/>
<gene>
    <name evidence="8" type="ORF">FVE85_6622</name>
</gene>
<comment type="caution">
    <text evidence="8">The sequence shown here is derived from an EMBL/GenBank/DDBJ whole genome shotgun (WGS) entry which is preliminary data.</text>
</comment>
<dbReference type="Proteomes" id="UP000324585">
    <property type="component" value="Unassembled WGS sequence"/>
</dbReference>
<evidence type="ECO:0000256" key="2">
    <source>
        <dbReference type="ARBA" id="ARBA00022741"/>
    </source>
</evidence>
<feature type="compositionally biased region" description="Low complexity" evidence="6">
    <location>
        <begin position="539"/>
        <end position="554"/>
    </location>
</feature>
<evidence type="ECO:0000313" key="8">
    <source>
        <dbReference type="EMBL" id="KAA8499037.1"/>
    </source>
</evidence>
<evidence type="ECO:0000256" key="4">
    <source>
        <dbReference type="ARBA" id="ARBA00023242"/>
    </source>
</evidence>
<dbReference type="Pfam" id="PF01926">
    <property type="entry name" value="MMR_HSR1"/>
    <property type="match status" value="1"/>
</dbReference>
<organism evidence="8 9">
    <name type="scientific">Porphyridium purpureum</name>
    <name type="common">Red alga</name>
    <name type="synonym">Porphyridium cruentum</name>
    <dbReference type="NCBI Taxonomy" id="35688"/>
    <lineage>
        <taxon>Eukaryota</taxon>
        <taxon>Rhodophyta</taxon>
        <taxon>Bangiophyceae</taxon>
        <taxon>Porphyridiales</taxon>
        <taxon>Porphyridiaceae</taxon>
        <taxon>Porphyridium</taxon>
    </lineage>
</organism>
<feature type="compositionally biased region" description="Basic and acidic residues" evidence="6">
    <location>
        <begin position="51"/>
        <end position="63"/>
    </location>
</feature>
<dbReference type="Gene3D" id="3.40.50.300">
    <property type="entry name" value="P-loop containing nucleotide triphosphate hydrolases"/>
    <property type="match status" value="1"/>
</dbReference>
<dbReference type="InterPro" id="IPR023179">
    <property type="entry name" value="GTP-bd_ortho_bundle_sf"/>
</dbReference>
<comment type="similarity">
    <text evidence="5">Belongs to the TRAFAC class YlqF/YawG GTPase family. NOG2 subfamily.</text>
</comment>
<dbReference type="InterPro" id="IPR024929">
    <property type="entry name" value="GNL2_CP_dom"/>
</dbReference>
<dbReference type="InterPro" id="IPR030378">
    <property type="entry name" value="G_CP_dom"/>
</dbReference>
<dbReference type="PANTHER" id="PTHR11089">
    <property type="entry name" value="GTP-BINDING PROTEIN-RELATED"/>
    <property type="match status" value="1"/>
</dbReference>
<sequence length="561" mass="61904">MPKQRVRTAPGVNGHRALNSDDVNRGKHVAGSIGRDRATVKRLQLYRTKSVKRDRNGKIKNGEGDLTSRTPEPGAGRTAPNRKWFGNTRVVDQTQLERFREQMGEVRKDNYQVVLKTKTVPTSLFKETTGRELMGTKLGLLQNETFEDTFSSKHWRKRPKIAATSIAELAGVVGKETEAFDSKAEEKRLEREADVYNEFKNATSEAIFDKGQSKRIWGELHKVLDSSDVVLQVIDARDPMGTRCLWLERFIKRECPHKHIVLILNKADLVPQWVAAAWLRILSKDYPTVAFHSSITNSYGKGTLINLLRQFGKLHADRKTISCGLVGYPNVGKSSVINTLSGKKVANVAPIPGETKVWQYITLFKKIYLIDCPGVVHESGANSEAQSVLKGVVRVESLKDFAPQYIEELLKRVETKHVIKTYGVLSWKDADDFLEQFAKKSGKLLKKGEPDVVTVARMVLLDYQRGKLPWFVAPPLASSEGAGAGGADGAAVPTGQGEDGNATLDGVRIEAQDLRALKSRVDNGSAQAGGSESEHSELAAWDDAAVSDSDASNDGGQDEEE</sequence>
<dbReference type="AlphaFoldDB" id="A0A5J4Z8Q6"/>
<name>A0A5J4Z8Q6_PORPP</name>
<keyword evidence="9" id="KW-1185">Reference proteome</keyword>
<comment type="function">
    <text evidence="5">GTPase that associates with pre-60S ribosomal subunits in the nucleolus and is required for their nuclear export and maturation.</text>
</comment>
<dbReference type="PROSITE" id="PS51721">
    <property type="entry name" value="G_CP"/>
    <property type="match status" value="1"/>
</dbReference>
<dbReference type="SUPFAM" id="SSF52540">
    <property type="entry name" value="P-loop containing nucleoside triphosphate hydrolases"/>
    <property type="match status" value="1"/>
</dbReference>
<dbReference type="InterPro" id="IPR050755">
    <property type="entry name" value="TRAFAC_YlqF/YawG_RiboMat"/>
</dbReference>
<evidence type="ECO:0000259" key="7">
    <source>
        <dbReference type="PROSITE" id="PS51721"/>
    </source>
</evidence>
<comment type="subcellular location">
    <subcellularLocation>
        <location evidence="1 5">Nucleus</location>
        <location evidence="1 5">Nucleolus</location>
    </subcellularLocation>
</comment>
<feature type="domain" description="CP-type G" evidence="7">
    <location>
        <begin position="217"/>
        <end position="378"/>
    </location>
</feature>
<reference evidence="9" key="1">
    <citation type="journal article" date="2019" name="Nat. Commun.">
        <title>Expansion of phycobilisome linker gene families in mesophilic red algae.</title>
        <authorList>
            <person name="Lee J."/>
            <person name="Kim D."/>
            <person name="Bhattacharya D."/>
            <person name="Yoon H.S."/>
        </authorList>
    </citation>
    <scope>NUCLEOTIDE SEQUENCE [LARGE SCALE GENOMIC DNA]</scope>
    <source>
        <strain evidence="9">CCMP 1328</strain>
    </source>
</reference>
<dbReference type="InterPro" id="IPR027417">
    <property type="entry name" value="P-loop_NTPase"/>
</dbReference>
<dbReference type="GO" id="GO:0005730">
    <property type="term" value="C:nucleolus"/>
    <property type="evidence" value="ECO:0007669"/>
    <property type="project" value="UniProtKB-SubCell"/>
</dbReference>
<dbReference type="InterPro" id="IPR006073">
    <property type="entry name" value="GTP-bd"/>
</dbReference>
<dbReference type="PANTHER" id="PTHR11089:SF9">
    <property type="entry name" value="NUCLEOLAR GTP-BINDING PROTEIN 2"/>
    <property type="match status" value="1"/>
</dbReference>
<dbReference type="PRINTS" id="PR00326">
    <property type="entry name" value="GTP1OBG"/>
</dbReference>
<feature type="region of interest" description="Disordered" evidence="6">
    <location>
        <begin position="518"/>
        <end position="561"/>
    </location>
</feature>
<evidence type="ECO:0000256" key="1">
    <source>
        <dbReference type="ARBA" id="ARBA00004604"/>
    </source>
</evidence>
<dbReference type="EMBL" id="VRMN01000001">
    <property type="protein sequence ID" value="KAA8499037.1"/>
    <property type="molecule type" value="Genomic_DNA"/>
</dbReference>
<proteinExistence type="inferred from homology"/>
<feature type="region of interest" description="Disordered" evidence="6">
    <location>
        <begin position="1"/>
        <end position="35"/>
    </location>
</feature>
<dbReference type="FunFam" id="3.40.50.300:FF:000559">
    <property type="entry name" value="Nuclear/nucleolar GTPase 2"/>
    <property type="match status" value="1"/>
</dbReference>
<feature type="region of interest" description="Disordered" evidence="6">
    <location>
        <begin position="47"/>
        <end position="81"/>
    </location>
</feature>
<dbReference type="Gene3D" id="1.10.1580.10">
    <property type="match status" value="1"/>
</dbReference>
<evidence type="ECO:0000313" key="9">
    <source>
        <dbReference type="Proteomes" id="UP000324585"/>
    </source>
</evidence>
<evidence type="ECO:0000256" key="6">
    <source>
        <dbReference type="SAM" id="MobiDB-lite"/>
    </source>
</evidence>